<dbReference type="PROSITE" id="PS00631">
    <property type="entry name" value="CYTOSOL_AP"/>
    <property type="match status" value="1"/>
</dbReference>
<comment type="function">
    <text evidence="7 8">Presumably involved in the processing and regular turnover of intracellular proteins. Catalyzes the removal of unsubstituted N-terminal amino acids from various peptides.</text>
</comment>
<keyword evidence="11" id="KW-1185">Reference proteome</keyword>
<keyword evidence="8" id="KW-0464">Manganese</keyword>
<dbReference type="InterPro" id="IPR043472">
    <property type="entry name" value="Macro_dom-like"/>
</dbReference>
<feature type="binding site" evidence="8">
    <location>
        <position position="304"/>
    </location>
    <ligand>
        <name>Mn(2+)</name>
        <dbReference type="ChEBI" id="CHEBI:29035"/>
        <label>2</label>
    </ligand>
</feature>
<feature type="binding site" evidence="8">
    <location>
        <position position="327"/>
    </location>
    <ligand>
        <name>Mn(2+)</name>
        <dbReference type="ChEBI" id="CHEBI:29035"/>
        <label>2</label>
    </ligand>
</feature>
<dbReference type="Pfam" id="PF02789">
    <property type="entry name" value="Peptidase_M17_N"/>
    <property type="match status" value="1"/>
</dbReference>
<feature type="binding site" evidence="8">
    <location>
        <position position="386"/>
    </location>
    <ligand>
        <name>Mn(2+)</name>
        <dbReference type="ChEBI" id="CHEBI:29035"/>
        <label>1</label>
    </ligand>
</feature>
<dbReference type="Gene3D" id="3.40.220.10">
    <property type="entry name" value="Leucine Aminopeptidase, subunit E, domain 1"/>
    <property type="match status" value="1"/>
</dbReference>
<dbReference type="PANTHER" id="PTHR11963:SF23">
    <property type="entry name" value="CYTOSOL AMINOPEPTIDASE"/>
    <property type="match status" value="1"/>
</dbReference>
<dbReference type="EC" id="3.4.11.1" evidence="8"/>
<dbReference type="EMBL" id="JACMYC010000003">
    <property type="protein sequence ID" value="MBC2960001.1"/>
    <property type="molecule type" value="Genomic_DNA"/>
</dbReference>
<evidence type="ECO:0000256" key="6">
    <source>
        <dbReference type="ARBA" id="ARBA00022801"/>
    </source>
</evidence>
<dbReference type="GO" id="GO:0004177">
    <property type="term" value="F:aminopeptidase activity"/>
    <property type="evidence" value="ECO:0007669"/>
    <property type="project" value="UniProtKB-KW"/>
</dbReference>
<dbReference type="PRINTS" id="PR00481">
    <property type="entry name" value="LAMNOPPTDASE"/>
</dbReference>
<dbReference type="InterPro" id="IPR008283">
    <property type="entry name" value="Peptidase_M17_N"/>
</dbReference>
<dbReference type="SUPFAM" id="SSF53187">
    <property type="entry name" value="Zn-dependent exopeptidases"/>
    <property type="match status" value="1"/>
</dbReference>
<keyword evidence="5 8" id="KW-0645">Protease</keyword>
<reference evidence="10 11" key="1">
    <citation type="submission" date="2020-08" db="EMBL/GenBank/DDBJ databases">
        <title>novel species in genus Nocardioides.</title>
        <authorList>
            <person name="Zhang G."/>
        </authorList>
    </citation>
    <scope>NUCLEOTIDE SEQUENCE [LARGE SCALE GENOMIC DNA]</scope>
    <source>
        <strain evidence="10 11">SC8A-24</strain>
    </source>
</reference>
<protein>
    <recommendedName>
        <fullName evidence="8">Probable cytosol aminopeptidase</fullName>
        <ecNumber evidence="8">3.4.11.1</ecNumber>
    </recommendedName>
    <alternativeName>
        <fullName evidence="8">Leucine aminopeptidase</fullName>
        <shortName evidence="8">LAP</shortName>
        <ecNumber evidence="8">3.4.11.10</ecNumber>
    </alternativeName>
    <alternativeName>
        <fullName evidence="8">Leucyl aminopeptidase</fullName>
    </alternativeName>
</protein>
<feature type="binding site" evidence="8">
    <location>
        <position position="309"/>
    </location>
    <ligand>
        <name>Mn(2+)</name>
        <dbReference type="ChEBI" id="CHEBI:29035"/>
        <label>2</label>
    </ligand>
</feature>
<keyword evidence="6 8" id="KW-0378">Hydrolase</keyword>
<comment type="catalytic activity">
    <reaction evidence="1 8">
        <text>Release of an N-terminal amino acid, Xaa-|-Yaa-, in which Xaa is preferably Leu, but may be other amino acids including Pro although not Arg or Lys, and Yaa may be Pro. Amino acid amides and methyl esters are also readily hydrolyzed, but rates on arylamides are exceedingly low.</text>
        <dbReference type="EC" id="3.4.11.1"/>
    </reaction>
</comment>
<name>A0ABR6U6D9_9ACTN</name>
<keyword evidence="8" id="KW-0963">Cytoplasm</keyword>
<evidence type="ECO:0000256" key="8">
    <source>
        <dbReference type="HAMAP-Rule" id="MF_00181"/>
    </source>
</evidence>
<dbReference type="InterPro" id="IPR023042">
    <property type="entry name" value="Peptidase_M17_leu_NH2_pept"/>
</dbReference>
<evidence type="ECO:0000256" key="7">
    <source>
        <dbReference type="ARBA" id="ARBA00049972"/>
    </source>
</evidence>
<evidence type="ECO:0000256" key="1">
    <source>
        <dbReference type="ARBA" id="ARBA00000135"/>
    </source>
</evidence>
<evidence type="ECO:0000256" key="5">
    <source>
        <dbReference type="ARBA" id="ARBA00022670"/>
    </source>
</evidence>
<sequence length="540" mass="55151">MPLVERRPQQGRVLGGVRRGVLGHARNLPQHVSILPRVTSYTLRNASPAKTTTDAVVVGVLQGGDGPGLAEGGDDVAKAYGRKLRPLLSTLGVTGKAGEVVKVPTGDTVATPLLVLVGLGKEVTPAGVRRAAGASARAVTNAASVALALPASSPDLVRAVVEGHRLGGYAFTAYKKDAKDAQDSAPAEVVVLSPAARKKETAAALEEAQVVADAVAATRDWVNTPPGDLRPPTFADAVVAATKAATKGRGAPKIGITVHDEAALAELGCGGILGVGAGSDAPPRLVELTYAPRGAKHHLALVGKGITFDSGGLSIKPAQGMHEMKSDMAGAAAVVQATLAIAALGLPVKVSTFVPMAENMISGNATRPGDVLRIYGGTTVEVLNTDAEGRLILADALVRATEQQPDTILDVATLTGHMVVALGDKVAGVMGTDAVVQDVLDAAVVAGEEFWPMPIPEHMRERITSSKIADLAQHDWIRWGGGLYAAAFLREFTAGLPWAHLDIAGPSFASSGPSGHVTPGGTGVAVATLVDYARALVAKG</sequence>
<comment type="cofactor">
    <cofactor evidence="8">
        <name>Mn(2+)</name>
        <dbReference type="ChEBI" id="CHEBI:29035"/>
    </cofactor>
    <text evidence="8">Binds 2 manganese ions per subunit.</text>
</comment>
<dbReference type="PANTHER" id="PTHR11963">
    <property type="entry name" value="LEUCINE AMINOPEPTIDASE-RELATED"/>
    <property type="match status" value="1"/>
</dbReference>
<feature type="domain" description="Cytosol aminopeptidase" evidence="9">
    <location>
        <begin position="384"/>
        <end position="391"/>
    </location>
</feature>
<organism evidence="10 11">
    <name type="scientific">Nocardioides deserti</name>
    <dbReference type="NCBI Taxonomy" id="1588644"/>
    <lineage>
        <taxon>Bacteria</taxon>
        <taxon>Bacillati</taxon>
        <taxon>Actinomycetota</taxon>
        <taxon>Actinomycetes</taxon>
        <taxon>Propionibacteriales</taxon>
        <taxon>Nocardioidaceae</taxon>
        <taxon>Nocardioides</taxon>
    </lineage>
</organism>
<dbReference type="Gene3D" id="3.40.630.10">
    <property type="entry name" value="Zn peptidases"/>
    <property type="match status" value="1"/>
</dbReference>
<dbReference type="Proteomes" id="UP000604001">
    <property type="component" value="Unassembled WGS sequence"/>
</dbReference>
<comment type="caution">
    <text evidence="10">The sequence shown here is derived from an EMBL/GenBank/DDBJ whole genome shotgun (WGS) entry which is preliminary data.</text>
</comment>
<comment type="catalytic activity">
    <reaction evidence="2 8">
        <text>Release of an N-terminal amino acid, preferentially leucine, but not glutamic or aspartic acids.</text>
        <dbReference type="EC" id="3.4.11.10"/>
    </reaction>
</comment>
<feature type="active site" evidence="8">
    <location>
        <position position="316"/>
    </location>
</feature>
<evidence type="ECO:0000259" key="9">
    <source>
        <dbReference type="PROSITE" id="PS00631"/>
    </source>
</evidence>
<dbReference type="NCBIfam" id="NF002073">
    <property type="entry name" value="PRK00913.1-2"/>
    <property type="match status" value="1"/>
</dbReference>
<dbReference type="CDD" id="cd00433">
    <property type="entry name" value="Peptidase_M17"/>
    <property type="match status" value="1"/>
</dbReference>
<comment type="similarity">
    <text evidence="3 8">Belongs to the peptidase M17 family.</text>
</comment>
<feature type="binding site" evidence="8">
    <location>
        <position position="388"/>
    </location>
    <ligand>
        <name>Mn(2+)</name>
        <dbReference type="ChEBI" id="CHEBI:29035"/>
        <label>1</label>
    </ligand>
</feature>
<dbReference type="InterPro" id="IPR000819">
    <property type="entry name" value="Peptidase_M17_C"/>
</dbReference>
<dbReference type="EC" id="3.4.11.10" evidence="8"/>
<proteinExistence type="inferred from homology"/>
<gene>
    <name evidence="8" type="primary">pepA</name>
    <name evidence="10" type="ORF">H7344_06805</name>
</gene>
<feature type="binding site" evidence="8">
    <location>
        <position position="309"/>
    </location>
    <ligand>
        <name>Mn(2+)</name>
        <dbReference type="ChEBI" id="CHEBI:29035"/>
        <label>1</label>
    </ligand>
</feature>
<comment type="subcellular location">
    <subcellularLocation>
        <location evidence="8">Cytoplasm</location>
    </subcellularLocation>
</comment>
<feature type="binding site" evidence="8">
    <location>
        <position position="388"/>
    </location>
    <ligand>
        <name>Mn(2+)</name>
        <dbReference type="ChEBI" id="CHEBI:29035"/>
        <label>2</label>
    </ligand>
</feature>
<evidence type="ECO:0000256" key="4">
    <source>
        <dbReference type="ARBA" id="ARBA00022438"/>
    </source>
</evidence>
<evidence type="ECO:0000313" key="10">
    <source>
        <dbReference type="EMBL" id="MBC2960001.1"/>
    </source>
</evidence>
<dbReference type="SUPFAM" id="SSF52949">
    <property type="entry name" value="Macro domain-like"/>
    <property type="match status" value="1"/>
</dbReference>
<dbReference type="HAMAP" id="MF_00181">
    <property type="entry name" value="Cytosol_peptidase_M17"/>
    <property type="match status" value="1"/>
</dbReference>
<keyword evidence="8" id="KW-0479">Metal-binding</keyword>
<accession>A0ABR6U6D9</accession>
<dbReference type="InterPro" id="IPR011356">
    <property type="entry name" value="Leucine_aapep/pepB"/>
</dbReference>
<feature type="active site" evidence="8">
    <location>
        <position position="390"/>
    </location>
</feature>
<keyword evidence="4 8" id="KW-0031">Aminopeptidase</keyword>
<dbReference type="Pfam" id="PF00883">
    <property type="entry name" value="Peptidase_M17"/>
    <property type="match status" value="1"/>
</dbReference>
<evidence type="ECO:0000256" key="3">
    <source>
        <dbReference type="ARBA" id="ARBA00009528"/>
    </source>
</evidence>
<evidence type="ECO:0000313" key="11">
    <source>
        <dbReference type="Proteomes" id="UP000604001"/>
    </source>
</evidence>
<evidence type="ECO:0000256" key="2">
    <source>
        <dbReference type="ARBA" id="ARBA00000967"/>
    </source>
</evidence>